<name>A0A378IVQ3_9GAMM</name>
<dbReference type="RefSeq" id="WP_181874913.1">
    <property type="nucleotide sequence ID" value="NZ_UGNY01000001.1"/>
</dbReference>
<evidence type="ECO:0000313" key="3">
    <source>
        <dbReference type="Proteomes" id="UP000254033"/>
    </source>
</evidence>
<dbReference type="EMBL" id="UGNY01000001">
    <property type="protein sequence ID" value="STX39296.1"/>
    <property type="molecule type" value="Genomic_DNA"/>
</dbReference>
<organism evidence="2 3">
    <name type="scientific">Legionella feeleii</name>
    <dbReference type="NCBI Taxonomy" id="453"/>
    <lineage>
        <taxon>Bacteria</taxon>
        <taxon>Pseudomonadati</taxon>
        <taxon>Pseudomonadota</taxon>
        <taxon>Gammaproteobacteria</taxon>
        <taxon>Legionellales</taxon>
        <taxon>Legionellaceae</taxon>
        <taxon>Legionella</taxon>
    </lineage>
</organism>
<sequence>MTRKSKNRVLAAVMMGFGGLALIVVVKPFLSTHKEHQQQVKEDEQWKQFFAWGE</sequence>
<gene>
    <name evidence="2" type="ORF">NCTC11978_02491</name>
</gene>
<reference evidence="2 3" key="1">
    <citation type="submission" date="2018-06" db="EMBL/GenBank/DDBJ databases">
        <authorList>
            <consortium name="Pathogen Informatics"/>
            <person name="Doyle S."/>
        </authorList>
    </citation>
    <scope>NUCLEOTIDE SEQUENCE [LARGE SCALE GENOMIC DNA]</scope>
    <source>
        <strain evidence="2 3">NCTC11978</strain>
    </source>
</reference>
<evidence type="ECO:0000256" key="1">
    <source>
        <dbReference type="SAM" id="Phobius"/>
    </source>
</evidence>
<dbReference type="AlphaFoldDB" id="A0A378IVQ3"/>
<feature type="transmembrane region" description="Helical" evidence="1">
    <location>
        <begin position="9"/>
        <end position="30"/>
    </location>
</feature>
<protein>
    <submittedName>
        <fullName evidence="2">Uncharacterized protein</fullName>
    </submittedName>
</protein>
<dbReference type="Proteomes" id="UP000254033">
    <property type="component" value="Unassembled WGS sequence"/>
</dbReference>
<proteinExistence type="predicted"/>
<evidence type="ECO:0000313" key="2">
    <source>
        <dbReference type="EMBL" id="STX39296.1"/>
    </source>
</evidence>
<keyword evidence="1" id="KW-0812">Transmembrane</keyword>
<accession>A0A378IVQ3</accession>
<keyword evidence="1" id="KW-1133">Transmembrane helix</keyword>
<keyword evidence="1" id="KW-0472">Membrane</keyword>